<keyword evidence="2" id="KW-1185">Reference proteome</keyword>
<evidence type="ECO:0000313" key="2">
    <source>
        <dbReference type="Proteomes" id="UP000613401"/>
    </source>
</evidence>
<accession>A0A8H4FDJ1</accession>
<name>A0A8H4FDJ1_COLGL</name>
<proteinExistence type="predicted"/>
<organism evidence="1 2">
    <name type="scientific">Colletotrichum gloeosporioides</name>
    <name type="common">Anthracnose fungus</name>
    <name type="synonym">Glomerella cingulata</name>
    <dbReference type="NCBI Taxonomy" id="474922"/>
    <lineage>
        <taxon>Eukaryota</taxon>
        <taxon>Fungi</taxon>
        <taxon>Dikarya</taxon>
        <taxon>Ascomycota</taxon>
        <taxon>Pezizomycotina</taxon>
        <taxon>Sordariomycetes</taxon>
        <taxon>Hypocreomycetidae</taxon>
        <taxon>Glomerellales</taxon>
        <taxon>Glomerellaceae</taxon>
        <taxon>Colletotrichum</taxon>
        <taxon>Colletotrichum gloeosporioides species complex</taxon>
    </lineage>
</organism>
<protein>
    <submittedName>
        <fullName evidence="1">Uncharacterized protein</fullName>
    </submittedName>
</protein>
<dbReference type="Proteomes" id="UP000613401">
    <property type="component" value="Unassembled WGS sequence"/>
</dbReference>
<evidence type="ECO:0000313" key="1">
    <source>
        <dbReference type="EMBL" id="KAF3798423.1"/>
    </source>
</evidence>
<dbReference type="GeneID" id="69020279"/>
<reference evidence="1" key="1">
    <citation type="journal article" date="2020" name="Phytopathology">
        <title>Genome sequence and comparative analysis of Colletotrichum gloeosporioides isolated from Liriodendron leaves.</title>
        <authorList>
            <person name="Fu F.F."/>
            <person name="Hao Z."/>
            <person name="Wang P."/>
            <person name="Lu Y."/>
            <person name="Xue L.J."/>
            <person name="Wei G."/>
            <person name="Tian Y."/>
            <person name="Baishi H."/>
            <person name="Xu H."/>
            <person name="Shi J."/>
            <person name="Cheng T."/>
            <person name="Wang G."/>
            <person name="Yi Y."/>
            <person name="Chen J."/>
        </authorList>
    </citation>
    <scope>NUCLEOTIDE SEQUENCE</scope>
    <source>
        <strain evidence="1">Lc1</strain>
    </source>
</reference>
<dbReference type="EMBL" id="WVTB01000095">
    <property type="protein sequence ID" value="KAF3798423.1"/>
    <property type="molecule type" value="Genomic_DNA"/>
</dbReference>
<dbReference type="AlphaFoldDB" id="A0A8H4FDJ1"/>
<sequence>NISYHTVSRNVALSPKLVILLTQPIAGTAATFRPERDGLLREGLYQVFTSPVSPFSPSGVFNASFPDYGFGSTSTTDGISEQRT</sequence>
<comment type="caution">
    <text evidence="1">The sequence shown here is derived from an EMBL/GenBank/DDBJ whole genome shotgun (WGS) entry which is preliminary data.</text>
</comment>
<gene>
    <name evidence="1" type="ORF">GCG54_00013163</name>
</gene>
<feature type="non-terminal residue" evidence="1">
    <location>
        <position position="1"/>
    </location>
</feature>
<dbReference type="RefSeq" id="XP_045257583.1">
    <property type="nucleotide sequence ID" value="XM_045413022.1"/>
</dbReference>
<reference evidence="1" key="2">
    <citation type="submission" date="2020-03" db="EMBL/GenBank/DDBJ databases">
        <authorList>
            <person name="Fu F.-F."/>
            <person name="Chen J."/>
        </authorList>
    </citation>
    <scope>NUCLEOTIDE SEQUENCE</scope>
    <source>
        <strain evidence="1">Lc1</strain>
    </source>
</reference>